<accession>A0A8H6XJJ9</accession>
<keyword evidence="3" id="KW-1185">Reference proteome</keyword>
<dbReference type="EMBL" id="JACAZH010000024">
    <property type="protein sequence ID" value="KAF7342753.1"/>
    <property type="molecule type" value="Genomic_DNA"/>
</dbReference>
<feature type="compositionally biased region" description="Pro residues" evidence="1">
    <location>
        <begin position="87"/>
        <end position="99"/>
    </location>
</feature>
<comment type="caution">
    <text evidence="2">The sequence shown here is derived from an EMBL/GenBank/DDBJ whole genome shotgun (WGS) entry which is preliminary data.</text>
</comment>
<evidence type="ECO:0000313" key="2">
    <source>
        <dbReference type="EMBL" id="KAF7342753.1"/>
    </source>
</evidence>
<feature type="compositionally biased region" description="Low complexity" evidence="1">
    <location>
        <begin position="131"/>
        <end position="148"/>
    </location>
</feature>
<feature type="region of interest" description="Disordered" evidence="1">
    <location>
        <begin position="211"/>
        <end position="233"/>
    </location>
</feature>
<gene>
    <name evidence="2" type="ORF">MSAN_01990500</name>
</gene>
<reference evidence="2" key="1">
    <citation type="submission" date="2020-05" db="EMBL/GenBank/DDBJ databases">
        <title>Mycena genomes resolve the evolution of fungal bioluminescence.</title>
        <authorList>
            <person name="Tsai I.J."/>
        </authorList>
    </citation>
    <scope>NUCLEOTIDE SEQUENCE</scope>
    <source>
        <strain evidence="2">160909Yilan</strain>
    </source>
</reference>
<sequence length="273" mass="30201">MNHPYSGAASYIYAREHPGTPPRHQHMNLYANLPNPSNVASTSASRRSHHSRRQSTDGAYTRSQRLEPNRYSAALPPRRASRYSAPAPAPRTPLPPPNAIPQHMTGPSLWFETPSPEAPPALPLPDPPPRESYYSTRRSTSTTRRSSSLLAHSHVASPSPPPSFTTATSPVSIPYTRRQSRSTTASAYSHTTSPPPSFATAMAPVSSPLIARRQSRSTSASEHTRPRPPTTMAPYAFVPQAHDHNRKPEKMSCGQRLQKNIRRAFRRLKRLIS</sequence>
<feature type="region of interest" description="Disordered" evidence="1">
    <location>
        <begin position="16"/>
        <end position="198"/>
    </location>
</feature>
<protein>
    <submittedName>
        <fullName evidence="2">Uncharacterized protein</fullName>
    </submittedName>
</protein>
<name>A0A8H6XJJ9_9AGAR</name>
<dbReference type="Proteomes" id="UP000623467">
    <property type="component" value="Unassembled WGS sequence"/>
</dbReference>
<dbReference type="AlphaFoldDB" id="A0A8H6XJJ9"/>
<organism evidence="2 3">
    <name type="scientific">Mycena sanguinolenta</name>
    <dbReference type="NCBI Taxonomy" id="230812"/>
    <lineage>
        <taxon>Eukaryota</taxon>
        <taxon>Fungi</taxon>
        <taxon>Dikarya</taxon>
        <taxon>Basidiomycota</taxon>
        <taxon>Agaricomycotina</taxon>
        <taxon>Agaricomycetes</taxon>
        <taxon>Agaricomycetidae</taxon>
        <taxon>Agaricales</taxon>
        <taxon>Marasmiineae</taxon>
        <taxon>Mycenaceae</taxon>
        <taxon>Mycena</taxon>
    </lineage>
</organism>
<feature type="compositionally biased region" description="Pro residues" evidence="1">
    <location>
        <begin position="116"/>
        <end position="127"/>
    </location>
</feature>
<feature type="compositionally biased region" description="Low complexity" evidence="1">
    <location>
        <begin position="70"/>
        <end position="86"/>
    </location>
</feature>
<proteinExistence type="predicted"/>
<evidence type="ECO:0000313" key="3">
    <source>
        <dbReference type="Proteomes" id="UP000623467"/>
    </source>
</evidence>
<feature type="compositionally biased region" description="Low complexity" evidence="1">
    <location>
        <begin position="181"/>
        <end position="192"/>
    </location>
</feature>
<evidence type="ECO:0000256" key="1">
    <source>
        <dbReference type="SAM" id="MobiDB-lite"/>
    </source>
</evidence>